<dbReference type="AlphaFoldDB" id="A0A494W1K0"/>
<dbReference type="EMBL" id="AP018664">
    <property type="protein sequence ID" value="BBD98071.1"/>
    <property type="molecule type" value="Genomic_DNA"/>
</dbReference>
<dbReference type="Proteomes" id="UP000279959">
    <property type="component" value="Chromosome"/>
</dbReference>
<name>A0A494W1K0_9SPHN</name>
<gene>
    <name evidence="1" type="ORF">SAMIE_1015720</name>
</gene>
<dbReference type="RefSeq" id="WP_066700133.1">
    <property type="nucleotide sequence ID" value="NZ_AP018664.1"/>
</dbReference>
<dbReference type="KEGG" id="sami:SAMIE_1015720"/>
<evidence type="ECO:0000313" key="2">
    <source>
        <dbReference type="Proteomes" id="UP000279959"/>
    </source>
</evidence>
<accession>A0A494W1K0</accession>
<reference evidence="1 2" key="1">
    <citation type="submission" date="2018-05" db="EMBL/GenBank/DDBJ databases">
        <title>Complete Genome Sequence of the Nonylphenol-Degrading Bacterium Sphingobium amiense DSM 16289T.</title>
        <authorList>
            <person name="Ootsuka M."/>
            <person name="Nishizawa T."/>
            <person name="Ohta H."/>
        </authorList>
    </citation>
    <scope>NUCLEOTIDE SEQUENCE [LARGE SCALE GENOMIC DNA]</scope>
    <source>
        <strain evidence="1 2">DSM 16289</strain>
    </source>
</reference>
<organism evidence="1 2">
    <name type="scientific">Sphingobium amiense</name>
    <dbReference type="NCBI Taxonomy" id="135719"/>
    <lineage>
        <taxon>Bacteria</taxon>
        <taxon>Pseudomonadati</taxon>
        <taxon>Pseudomonadota</taxon>
        <taxon>Alphaproteobacteria</taxon>
        <taxon>Sphingomonadales</taxon>
        <taxon>Sphingomonadaceae</taxon>
        <taxon>Sphingobium</taxon>
    </lineage>
</organism>
<proteinExistence type="predicted"/>
<keyword evidence="2" id="KW-1185">Reference proteome</keyword>
<protein>
    <submittedName>
        <fullName evidence="1">Uncharacterized protein</fullName>
    </submittedName>
</protein>
<sequence length="117" mass="13273">MEIMTLADARAYLTVARTIWPQYSERATREGWDVFNLRESGDVDALTDAGIERIDETEIFTDDDDAVDHVRSQMAVSVMHHHAFCINKACNSLRYHLWGADWVDSRCGPDRSAGGLR</sequence>
<evidence type="ECO:0000313" key="1">
    <source>
        <dbReference type="EMBL" id="BBD98071.1"/>
    </source>
</evidence>